<sequence>MQESLPAYQKDLAVILEHIDRRDSFVLNIVADWCTDCTERQAPLMAGFVERLNDESILTVQLLAQHEKNEYLSPEHCSFVAKLGGHGFPRTVAFINGIADSESYVEVVEEHTMKKLADKFIQKLRAN</sequence>
<reference evidence="1 2" key="1">
    <citation type="submission" date="2018-11" db="EMBL/GenBank/DDBJ databases">
        <title>Genomic Encyclopedia of Type Strains, Phase IV (KMG-IV): sequencing the most valuable type-strain genomes for metagenomic binning, comparative biology and taxonomic classification.</title>
        <authorList>
            <person name="Goeker M."/>
        </authorList>
    </citation>
    <scope>NUCLEOTIDE SEQUENCE [LARGE SCALE GENOMIC DNA]</scope>
    <source>
        <strain evidence="1 2">DSM 100316</strain>
    </source>
</reference>
<accession>A0A3N2DJE5</accession>
<evidence type="ECO:0000313" key="1">
    <source>
        <dbReference type="EMBL" id="ROR99907.1"/>
    </source>
</evidence>
<dbReference type="Proteomes" id="UP000275394">
    <property type="component" value="Unassembled WGS sequence"/>
</dbReference>
<protein>
    <recommendedName>
        <fullName evidence="3">Thioredoxin</fullName>
    </recommendedName>
</protein>
<dbReference type="InterPro" id="IPR036249">
    <property type="entry name" value="Thioredoxin-like_sf"/>
</dbReference>
<evidence type="ECO:0000313" key="2">
    <source>
        <dbReference type="Proteomes" id="UP000275394"/>
    </source>
</evidence>
<evidence type="ECO:0008006" key="3">
    <source>
        <dbReference type="Google" id="ProtNLM"/>
    </source>
</evidence>
<gene>
    <name evidence="1" type="ORF">EDC56_2541</name>
</gene>
<dbReference type="EMBL" id="RKHR01000005">
    <property type="protein sequence ID" value="ROR99907.1"/>
    <property type="molecule type" value="Genomic_DNA"/>
</dbReference>
<organism evidence="1 2">
    <name type="scientific">Sinobacterium caligoides</name>
    <dbReference type="NCBI Taxonomy" id="933926"/>
    <lineage>
        <taxon>Bacteria</taxon>
        <taxon>Pseudomonadati</taxon>
        <taxon>Pseudomonadota</taxon>
        <taxon>Gammaproteobacteria</taxon>
        <taxon>Cellvibrionales</taxon>
        <taxon>Spongiibacteraceae</taxon>
        <taxon>Sinobacterium</taxon>
    </lineage>
</organism>
<proteinExistence type="predicted"/>
<keyword evidence="2" id="KW-1185">Reference proteome</keyword>
<comment type="caution">
    <text evidence="1">The sequence shown here is derived from an EMBL/GenBank/DDBJ whole genome shotgun (WGS) entry which is preliminary data.</text>
</comment>
<dbReference type="SUPFAM" id="SSF52833">
    <property type="entry name" value="Thioredoxin-like"/>
    <property type="match status" value="1"/>
</dbReference>
<name>A0A3N2DJE5_9GAMM</name>
<dbReference type="AlphaFoldDB" id="A0A3N2DJE5"/>